<dbReference type="GO" id="GO:0006235">
    <property type="term" value="P:dTTP biosynthetic process"/>
    <property type="evidence" value="ECO:0007669"/>
    <property type="project" value="TreeGrafter"/>
</dbReference>
<proteinExistence type="inferred from homology"/>
<dbReference type="InterPro" id="IPR018095">
    <property type="entry name" value="Thymidylate_kin_CS"/>
</dbReference>
<dbReference type="SUPFAM" id="SSF52540">
    <property type="entry name" value="P-loop containing nucleoside triphosphate hydrolases"/>
    <property type="match status" value="1"/>
</dbReference>
<evidence type="ECO:0000256" key="2">
    <source>
        <dbReference type="ARBA" id="ARBA00012980"/>
    </source>
</evidence>
<evidence type="ECO:0000256" key="8">
    <source>
        <dbReference type="ARBA" id="ARBA00022840"/>
    </source>
</evidence>
<accession>A0A173LMM6</accession>
<dbReference type="EC" id="2.7.4.9" evidence="2"/>
<dbReference type="Pfam" id="PF02223">
    <property type="entry name" value="Thymidylate_kin"/>
    <property type="match status" value="1"/>
</dbReference>
<dbReference type="InterPro" id="IPR027417">
    <property type="entry name" value="P-loop_NTPase"/>
</dbReference>
<dbReference type="PROSITE" id="PS01331">
    <property type="entry name" value="THYMIDYLATE_KINASE"/>
    <property type="match status" value="1"/>
</dbReference>
<dbReference type="GO" id="GO:0004798">
    <property type="term" value="F:dTMP kinase activity"/>
    <property type="evidence" value="ECO:0007669"/>
    <property type="project" value="UniProtKB-EC"/>
</dbReference>
<keyword evidence="4" id="KW-0808">Transferase</keyword>
<evidence type="ECO:0000256" key="1">
    <source>
        <dbReference type="ARBA" id="ARBA00009776"/>
    </source>
</evidence>
<feature type="domain" description="Thymidylate kinase-like" evidence="9">
    <location>
        <begin position="11"/>
        <end position="167"/>
    </location>
</feature>
<keyword evidence="7 10" id="KW-0418">Kinase</keyword>
<gene>
    <name evidence="10" type="ORF">BJL86_1027</name>
</gene>
<evidence type="ECO:0000256" key="5">
    <source>
        <dbReference type="ARBA" id="ARBA00022727"/>
    </source>
</evidence>
<dbReference type="Proteomes" id="UP000186104">
    <property type="component" value="Chromosome"/>
</dbReference>
<sequence length="220" mass="23363">MTSDVGILVAIEGIDGAGKNTLVSALESALDARGLSSARRAFPRYGTHHADLAAGALRGRLGPVSGSPEAMALLFALDRQAATPDLLAAKGEVDVLLCDRYVASNAAYSAARLGERSFSDVIGWIEAMEHEEMGVPRADGYILLPTPVTEARRRADARAADDASRELDAYETDARLQADTAAAYERLAQTEWTAPWWRAELGVPPEDAAAMLADRIAALA</sequence>
<dbReference type="NCBIfam" id="NF005923">
    <property type="entry name" value="PRK07933.1"/>
    <property type="match status" value="1"/>
</dbReference>
<dbReference type="Gene3D" id="3.40.50.300">
    <property type="entry name" value="P-loop containing nucleotide triphosphate hydrolases"/>
    <property type="match status" value="1"/>
</dbReference>
<dbReference type="PANTHER" id="PTHR10344">
    <property type="entry name" value="THYMIDYLATE KINASE"/>
    <property type="match status" value="1"/>
</dbReference>
<dbReference type="EMBL" id="CP015961">
    <property type="protein sequence ID" value="ANI91820.1"/>
    <property type="molecule type" value="Genomic_DNA"/>
</dbReference>
<keyword evidence="6" id="KW-0547">Nucleotide-binding</keyword>
<evidence type="ECO:0000256" key="4">
    <source>
        <dbReference type="ARBA" id="ARBA00022679"/>
    </source>
</evidence>
<evidence type="ECO:0000259" key="9">
    <source>
        <dbReference type="Pfam" id="PF02223"/>
    </source>
</evidence>
<reference evidence="10 11" key="1">
    <citation type="submission" date="2016-06" db="EMBL/GenBank/DDBJ databases">
        <title>Complete genome sequence of a saline-alkali tolerant type strain Dietzia timorensis ID05-A0528T.</title>
        <authorList>
            <person name="Wu X."/>
        </authorList>
    </citation>
    <scope>NUCLEOTIDE SEQUENCE [LARGE SCALE GENOMIC DNA]</scope>
    <source>
        <strain evidence="10 11">ID05-A0528</strain>
    </source>
</reference>
<dbReference type="KEGG" id="dtm:BJL86_1027"/>
<dbReference type="OrthoDB" id="9774907at2"/>
<evidence type="ECO:0000313" key="10">
    <source>
        <dbReference type="EMBL" id="ANI91820.1"/>
    </source>
</evidence>
<dbReference type="GO" id="GO:0005829">
    <property type="term" value="C:cytosol"/>
    <property type="evidence" value="ECO:0007669"/>
    <property type="project" value="TreeGrafter"/>
</dbReference>
<dbReference type="PANTHER" id="PTHR10344:SF4">
    <property type="entry name" value="UMP-CMP KINASE 2, MITOCHONDRIAL"/>
    <property type="match status" value="1"/>
</dbReference>
<comment type="similarity">
    <text evidence="1">Belongs to the thymidylate kinase family.</text>
</comment>
<protein>
    <recommendedName>
        <fullName evidence="3">Thymidylate kinase</fullName>
        <ecNumber evidence="2">2.7.4.9</ecNumber>
    </recommendedName>
</protein>
<evidence type="ECO:0000313" key="11">
    <source>
        <dbReference type="Proteomes" id="UP000186104"/>
    </source>
</evidence>
<dbReference type="STRING" id="499555.BJL86_1027"/>
<organism evidence="10 11">
    <name type="scientific">Dietzia timorensis</name>
    <dbReference type="NCBI Taxonomy" id="499555"/>
    <lineage>
        <taxon>Bacteria</taxon>
        <taxon>Bacillati</taxon>
        <taxon>Actinomycetota</taxon>
        <taxon>Actinomycetes</taxon>
        <taxon>Mycobacteriales</taxon>
        <taxon>Dietziaceae</taxon>
        <taxon>Dietzia</taxon>
    </lineage>
</organism>
<evidence type="ECO:0000256" key="6">
    <source>
        <dbReference type="ARBA" id="ARBA00022741"/>
    </source>
</evidence>
<name>A0A173LMM6_9ACTN</name>
<keyword evidence="5" id="KW-0545">Nucleotide biosynthesis</keyword>
<dbReference type="AlphaFoldDB" id="A0A173LMM6"/>
<dbReference type="GO" id="GO:0006233">
    <property type="term" value="P:dTDP biosynthetic process"/>
    <property type="evidence" value="ECO:0007669"/>
    <property type="project" value="InterPro"/>
</dbReference>
<evidence type="ECO:0000256" key="7">
    <source>
        <dbReference type="ARBA" id="ARBA00022777"/>
    </source>
</evidence>
<dbReference type="RefSeq" id="WP_082908523.1">
    <property type="nucleotide sequence ID" value="NZ_CP015961.1"/>
</dbReference>
<evidence type="ECO:0000256" key="3">
    <source>
        <dbReference type="ARBA" id="ARBA00017144"/>
    </source>
</evidence>
<dbReference type="InterPro" id="IPR039430">
    <property type="entry name" value="Thymidylate_kin-like_dom"/>
</dbReference>
<dbReference type="GO" id="GO:0006227">
    <property type="term" value="P:dUDP biosynthetic process"/>
    <property type="evidence" value="ECO:0007669"/>
    <property type="project" value="TreeGrafter"/>
</dbReference>
<dbReference type="GO" id="GO:0005524">
    <property type="term" value="F:ATP binding"/>
    <property type="evidence" value="ECO:0007669"/>
    <property type="project" value="UniProtKB-KW"/>
</dbReference>
<keyword evidence="8" id="KW-0067">ATP-binding</keyword>
<keyword evidence="11" id="KW-1185">Reference proteome</keyword>